<dbReference type="PANTHER" id="PTHR47796:SF1">
    <property type="entry name" value="OS08G0500800 PROTEIN"/>
    <property type="match status" value="1"/>
</dbReference>
<accession>A0A9Q0J6N4</accession>
<organism evidence="3 4">
    <name type="scientific">Turnera subulata</name>
    <dbReference type="NCBI Taxonomy" id="218843"/>
    <lineage>
        <taxon>Eukaryota</taxon>
        <taxon>Viridiplantae</taxon>
        <taxon>Streptophyta</taxon>
        <taxon>Embryophyta</taxon>
        <taxon>Tracheophyta</taxon>
        <taxon>Spermatophyta</taxon>
        <taxon>Magnoliopsida</taxon>
        <taxon>eudicotyledons</taxon>
        <taxon>Gunneridae</taxon>
        <taxon>Pentapetalae</taxon>
        <taxon>rosids</taxon>
        <taxon>fabids</taxon>
        <taxon>Malpighiales</taxon>
        <taxon>Passifloraceae</taxon>
        <taxon>Turnera</taxon>
    </lineage>
</organism>
<dbReference type="InterPro" id="IPR013536">
    <property type="entry name" value="WLM_dom"/>
</dbReference>
<feature type="region of interest" description="Disordered" evidence="1">
    <location>
        <begin position="248"/>
        <end position="362"/>
    </location>
</feature>
<dbReference type="InterPro" id="IPR036339">
    <property type="entry name" value="PUB-like_dom_sf"/>
</dbReference>
<feature type="region of interest" description="Disordered" evidence="1">
    <location>
        <begin position="200"/>
        <end position="222"/>
    </location>
</feature>
<dbReference type="Pfam" id="PF09409">
    <property type="entry name" value="PUB"/>
    <property type="match status" value="1"/>
</dbReference>
<dbReference type="PROSITE" id="PS51397">
    <property type="entry name" value="WLM"/>
    <property type="match status" value="1"/>
</dbReference>
<feature type="domain" description="WLM" evidence="2">
    <location>
        <begin position="11"/>
        <end position="199"/>
    </location>
</feature>
<dbReference type="Pfam" id="PF08325">
    <property type="entry name" value="WLM"/>
    <property type="match status" value="1"/>
</dbReference>
<protein>
    <recommendedName>
        <fullName evidence="2">WLM domain-containing protein</fullName>
    </recommendedName>
</protein>
<gene>
    <name evidence="3" type="ORF">Tsubulata_048750</name>
</gene>
<feature type="compositionally biased region" description="Basic and acidic residues" evidence="1">
    <location>
        <begin position="278"/>
        <end position="332"/>
    </location>
</feature>
<dbReference type="Gene3D" id="1.20.58.2190">
    <property type="match status" value="1"/>
</dbReference>
<dbReference type="SMART" id="SM00580">
    <property type="entry name" value="PUG"/>
    <property type="match status" value="1"/>
</dbReference>
<reference evidence="3" key="1">
    <citation type="submission" date="2022-02" db="EMBL/GenBank/DDBJ databases">
        <authorList>
            <person name="Henning P.M."/>
            <person name="McCubbin A.G."/>
            <person name="Shore J.S."/>
        </authorList>
    </citation>
    <scope>NUCLEOTIDE SEQUENCE</scope>
    <source>
        <strain evidence="3">F60SS</strain>
        <tissue evidence="3">Leaves</tissue>
    </source>
</reference>
<dbReference type="InterPro" id="IPR018997">
    <property type="entry name" value="PUB_domain"/>
</dbReference>
<keyword evidence="4" id="KW-1185">Reference proteome</keyword>
<reference evidence="3" key="2">
    <citation type="journal article" date="2023" name="Plants (Basel)">
        <title>Annotation of the Turnera subulata (Passifloraceae) Draft Genome Reveals the S-Locus Evolved after the Divergence of Turneroideae from Passifloroideae in a Stepwise Manner.</title>
        <authorList>
            <person name="Henning P.M."/>
            <person name="Roalson E.H."/>
            <person name="Mir W."/>
            <person name="McCubbin A.G."/>
            <person name="Shore J.S."/>
        </authorList>
    </citation>
    <scope>NUCLEOTIDE SEQUENCE</scope>
    <source>
        <strain evidence="3">F60SS</strain>
    </source>
</reference>
<dbReference type="CDD" id="cd10463">
    <property type="entry name" value="PUB_WLM"/>
    <property type="match status" value="1"/>
</dbReference>
<evidence type="ECO:0000259" key="2">
    <source>
        <dbReference type="PROSITE" id="PS51397"/>
    </source>
</evidence>
<dbReference type="EMBL" id="JAKUCV010005681">
    <property type="protein sequence ID" value="KAJ4830294.1"/>
    <property type="molecule type" value="Genomic_DNA"/>
</dbReference>
<evidence type="ECO:0000313" key="4">
    <source>
        <dbReference type="Proteomes" id="UP001141552"/>
    </source>
</evidence>
<evidence type="ECO:0000313" key="3">
    <source>
        <dbReference type="EMBL" id="KAJ4830294.1"/>
    </source>
</evidence>
<comment type="caution">
    <text evidence="3">The sequence shown here is derived from an EMBL/GenBank/DDBJ whole genome shotgun (WGS) entry which is preliminary data.</text>
</comment>
<dbReference type="Gene3D" id="3.10.20.90">
    <property type="entry name" value="Phosphatidylinositol 3-kinase Catalytic Subunit, Chain A, domain 1"/>
    <property type="match status" value="1"/>
</dbReference>
<dbReference type="Proteomes" id="UP001141552">
    <property type="component" value="Unassembled WGS sequence"/>
</dbReference>
<dbReference type="AlphaFoldDB" id="A0A9Q0J6N4"/>
<name>A0A9Q0J6N4_9ROSI</name>
<sequence length="485" mass="54404">MQNIENLSKITVVWRGNKYVVEMKSDASLKELGDELQKLTDVKSDTLRFIVPQSSDKSSKLLYPFSDEHSRLSLPEAAIMQNHGEEISLRLRTDDLKGFRKYDSIKKTLLHELAHMVFSEHDANFYALDRQLNQEAASLDWTKSRGHSLSGISHLDDDEEEEDYVADSKNVPHKLGGNFSDNLASARAASVAAAYRRFADASSNSSGESNVHEEPDPDDSMLEVHNESKATGYIEKESMDIEYSLKAQNTPDHEPDPDEQSCGQTKCKPDSNVSSHCHNSEIQHSKIIHEPDPDDVEAKKKNLGDEEPKDSLVTESFQHHPDNTHKEPDPDSNKSNIEPDPDAVASQVKSSMQIDEPDPDDQELRRIQDPVTVVCGRLKKAIESLRAEVSSTEVTGVLSTLLKIIRNVIEHPDNMKFKRLRKANPAIQKNIANHQAAIEILLMIGFIEEATFDQIGRPETYLVLKRNDPGLLWLAKSSLETEVAL</sequence>
<feature type="region of interest" description="Disordered" evidence="1">
    <location>
        <begin position="145"/>
        <end position="164"/>
    </location>
</feature>
<dbReference type="PANTHER" id="PTHR47796">
    <property type="entry name" value="ZINC METALLOPROTEINASE-LIKE PROTEIN"/>
    <property type="match status" value="1"/>
</dbReference>
<evidence type="ECO:0000256" key="1">
    <source>
        <dbReference type="SAM" id="MobiDB-lite"/>
    </source>
</evidence>
<dbReference type="SUPFAM" id="SSF143503">
    <property type="entry name" value="PUG domain-like"/>
    <property type="match status" value="1"/>
</dbReference>
<dbReference type="OrthoDB" id="49605at2759"/>
<proteinExistence type="predicted"/>